<dbReference type="AlphaFoldDB" id="A0AAD8J4P6"/>
<keyword evidence="7" id="KW-1133">Transmembrane helix</keyword>
<evidence type="ECO:0000256" key="7">
    <source>
        <dbReference type="ARBA" id="ARBA00022989"/>
    </source>
</evidence>
<feature type="binding site" evidence="12">
    <location>
        <position position="100"/>
    </location>
    <ligand>
        <name>chlorophyll a</name>
        <dbReference type="ChEBI" id="CHEBI:58416"/>
        <label>1</label>
    </ligand>
</feature>
<name>A0AAD8J4P6_9APIA</name>
<keyword evidence="10" id="KW-0472">Membrane</keyword>
<keyword evidence="8 13" id="KW-0157">Chromophore</keyword>
<evidence type="ECO:0000256" key="1">
    <source>
        <dbReference type="ARBA" id="ARBA00004454"/>
    </source>
</evidence>
<evidence type="ECO:0000256" key="6">
    <source>
        <dbReference type="ARBA" id="ARBA00022692"/>
    </source>
</evidence>
<dbReference type="PANTHER" id="PTHR21649">
    <property type="entry name" value="CHLOROPHYLL A/B BINDING PROTEIN"/>
    <property type="match status" value="1"/>
</dbReference>
<dbReference type="SUPFAM" id="SSF103511">
    <property type="entry name" value="Chlorophyll a-b binding protein"/>
    <property type="match status" value="1"/>
</dbReference>
<accession>A0AAD8J4P6</accession>
<keyword evidence="5 13" id="KW-0934">Plastid</keyword>
<evidence type="ECO:0000256" key="4">
    <source>
        <dbReference type="ARBA" id="ARBA00022531"/>
    </source>
</evidence>
<keyword evidence="13" id="KW-0603">Photosystem I</keyword>
<dbReference type="Gene3D" id="1.10.3460.10">
    <property type="entry name" value="Chlorophyll a/b binding protein domain"/>
    <property type="match status" value="1"/>
</dbReference>
<organism evidence="14 15">
    <name type="scientific">Heracleum sosnowskyi</name>
    <dbReference type="NCBI Taxonomy" id="360622"/>
    <lineage>
        <taxon>Eukaryota</taxon>
        <taxon>Viridiplantae</taxon>
        <taxon>Streptophyta</taxon>
        <taxon>Embryophyta</taxon>
        <taxon>Tracheophyta</taxon>
        <taxon>Spermatophyta</taxon>
        <taxon>Magnoliopsida</taxon>
        <taxon>eudicotyledons</taxon>
        <taxon>Gunneridae</taxon>
        <taxon>Pentapetalae</taxon>
        <taxon>asterids</taxon>
        <taxon>campanulids</taxon>
        <taxon>Apiales</taxon>
        <taxon>Apiaceae</taxon>
        <taxon>Apioideae</taxon>
        <taxon>apioid superclade</taxon>
        <taxon>Tordylieae</taxon>
        <taxon>Tordyliinae</taxon>
        <taxon>Heracleum</taxon>
    </lineage>
</organism>
<evidence type="ECO:0000256" key="12">
    <source>
        <dbReference type="PIRSR" id="PIRSR601344-1"/>
    </source>
</evidence>
<keyword evidence="2 12" id="KW-0148">Chlorophyll</keyword>
<dbReference type="GO" id="GO:0009765">
    <property type="term" value="P:photosynthesis, light harvesting"/>
    <property type="evidence" value="ECO:0007669"/>
    <property type="project" value="InterPro"/>
</dbReference>
<keyword evidence="3 13" id="KW-0150">Chloroplast</keyword>
<dbReference type="InterPro" id="IPR001344">
    <property type="entry name" value="Chloro_AB-bd_pln"/>
</dbReference>
<feature type="binding site" evidence="12">
    <location>
        <position position="83"/>
    </location>
    <ligand>
        <name>chlorophyll a</name>
        <dbReference type="ChEBI" id="CHEBI:58416"/>
        <label>1</label>
    </ligand>
</feature>
<evidence type="ECO:0000256" key="11">
    <source>
        <dbReference type="ARBA" id="ARBA00023276"/>
    </source>
</evidence>
<dbReference type="InterPro" id="IPR022796">
    <property type="entry name" value="Chloroa_b-bind"/>
</dbReference>
<evidence type="ECO:0000313" key="15">
    <source>
        <dbReference type="Proteomes" id="UP001237642"/>
    </source>
</evidence>
<evidence type="ECO:0000256" key="13">
    <source>
        <dbReference type="RuleBase" id="RU363080"/>
    </source>
</evidence>
<protein>
    <recommendedName>
        <fullName evidence="13">Chlorophyll a-b binding protein, chloroplastic</fullName>
    </recommendedName>
</protein>
<dbReference type="GO" id="GO:0009523">
    <property type="term" value="C:photosystem II"/>
    <property type="evidence" value="ECO:0007669"/>
    <property type="project" value="UniProtKB-KW"/>
</dbReference>
<evidence type="ECO:0000313" key="14">
    <source>
        <dbReference type="EMBL" id="KAK1397730.1"/>
    </source>
</evidence>
<feature type="binding site" evidence="12">
    <location>
        <position position="88"/>
    </location>
    <ligand>
        <name>chlorophyll a</name>
        <dbReference type="ChEBI" id="CHEBI:58416"/>
        <label>1</label>
    </ligand>
</feature>
<comment type="similarity">
    <text evidence="13">Belongs to the light-harvesting chlorophyll a/b-binding (LHC) protein family.</text>
</comment>
<dbReference type="GO" id="GO:0009522">
    <property type="term" value="C:photosystem I"/>
    <property type="evidence" value="ECO:0007669"/>
    <property type="project" value="UniProtKB-KW"/>
</dbReference>
<dbReference type="Proteomes" id="UP001237642">
    <property type="component" value="Unassembled WGS sequence"/>
</dbReference>
<evidence type="ECO:0000256" key="8">
    <source>
        <dbReference type="ARBA" id="ARBA00022991"/>
    </source>
</evidence>
<comment type="function">
    <text evidence="13">The light-harvesting complex (LHC) functions as a light receptor, it captures and delivers excitation energy to photosystems with which it is closely associated.</text>
</comment>
<comment type="subcellular location">
    <subcellularLocation>
        <location evidence="1">Plastid</location>
        <location evidence="1">Chloroplast thylakoid membrane</location>
        <topology evidence="1">Multi-pass membrane protein</topology>
    </subcellularLocation>
</comment>
<dbReference type="Pfam" id="PF00504">
    <property type="entry name" value="Chloroa_b-bind"/>
    <property type="match status" value="1"/>
</dbReference>
<dbReference type="EMBL" id="JAUIZM010000002">
    <property type="protein sequence ID" value="KAK1397730.1"/>
    <property type="molecule type" value="Genomic_DNA"/>
</dbReference>
<evidence type="ECO:0000256" key="9">
    <source>
        <dbReference type="ARBA" id="ARBA00023078"/>
    </source>
</evidence>
<feature type="binding site" evidence="12">
    <location>
        <position position="82"/>
    </location>
    <ligand>
        <name>chlorophyll a</name>
        <dbReference type="ChEBI" id="CHEBI:58416"/>
        <label>1</label>
    </ligand>
</feature>
<keyword evidence="4 13" id="KW-0602">Photosynthesis</keyword>
<reference evidence="14" key="2">
    <citation type="submission" date="2023-05" db="EMBL/GenBank/DDBJ databases">
        <authorList>
            <person name="Schelkunov M.I."/>
        </authorList>
    </citation>
    <scope>NUCLEOTIDE SEQUENCE</scope>
    <source>
        <strain evidence="14">Hsosn_3</strain>
        <tissue evidence="14">Leaf</tissue>
    </source>
</reference>
<sequence>MRKTVKAPMSNSPWYGPDHVKYLVPFSGEATSYLTGDFLVTMAGRLLDFQLTLRLLPRKMNSNFDPLGLSEDPEAFPVLKLKEQKKGRVAMFSMCGFFVQDIVTGKGPRTWLTTLQTPSTKMPGPLPLTLFLESRMFLLCSSSLVESMIVAAFLIL</sequence>
<evidence type="ECO:0000256" key="5">
    <source>
        <dbReference type="ARBA" id="ARBA00022640"/>
    </source>
</evidence>
<keyword evidence="15" id="KW-1185">Reference proteome</keyword>
<keyword evidence="6" id="KW-0812">Transmembrane</keyword>
<proteinExistence type="inferred from homology"/>
<keyword evidence="11 13" id="KW-0604">Photosystem II</keyword>
<reference evidence="14" key="1">
    <citation type="submission" date="2023-02" db="EMBL/GenBank/DDBJ databases">
        <title>Genome of toxic invasive species Heracleum sosnowskyi carries increased number of genes despite the absence of recent whole-genome duplications.</title>
        <authorList>
            <person name="Schelkunov M."/>
            <person name="Shtratnikova V."/>
            <person name="Makarenko M."/>
            <person name="Klepikova A."/>
            <person name="Omelchenko D."/>
            <person name="Novikova G."/>
            <person name="Obukhova E."/>
            <person name="Bogdanov V."/>
            <person name="Penin A."/>
            <person name="Logacheva M."/>
        </authorList>
    </citation>
    <scope>NUCLEOTIDE SEQUENCE</scope>
    <source>
        <strain evidence="14">Hsosn_3</strain>
        <tissue evidence="14">Leaf</tissue>
    </source>
</reference>
<evidence type="ECO:0000256" key="3">
    <source>
        <dbReference type="ARBA" id="ARBA00022528"/>
    </source>
</evidence>
<dbReference type="GO" id="GO:0016168">
    <property type="term" value="F:chlorophyll binding"/>
    <property type="evidence" value="ECO:0007669"/>
    <property type="project" value="UniProtKB-KW"/>
</dbReference>
<comment type="caution">
    <text evidence="14">The sequence shown here is derived from an EMBL/GenBank/DDBJ whole genome shotgun (WGS) entry which is preliminary data.</text>
</comment>
<evidence type="ECO:0000256" key="10">
    <source>
        <dbReference type="ARBA" id="ARBA00023136"/>
    </source>
</evidence>
<gene>
    <name evidence="14" type="ORF">POM88_007593</name>
</gene>
<keyword evidence="9 13" id="KW-0793">Thylakoid</keyword>
<evidence type="ECO:0000256" key="2">
    <source>
        <dbReference type="ARBA" id="ARBA00022494"/>
    </source>
</evidence>
<dbReference type="GO" id="GO:0009535">
    <property type="term" value="C:chloroplast thylakoid membrane"/>
    <property type="evidence" value="ECO:0007669"/>
    <property type="project" value="UniProtKB-SubCell"/>
</dbReference>